<comment type="caution">
    <text evidence="1">The sequence shown here is derived from an EMBL/GenBank/DDBJ whole genome shotgun (WGS) entry which is preliminary data.</text>
</comment>
<dbReference type="Proteomes" id="UP001154282">
    <property type="component" value="Unassembled WGS sequence"/>
</dbReference>
<feature type="non-terminal residue" evidence="1">
    <location>
        <position position="52"/>
    </location>
</feature>
<organism evidence="1 2">
    <name type="scientific">Linum tenue</name>
    <dbReference type="NCBI Taxonomy" id="586396"/>
    <lineage>
        <taxon>Eukaryota</taxon>
        <taxon>Viridiplantae</taxon>
        <taxon>Streptophyta</taxon>
        <taxon>Embryophyta</taxon>
        <taxon>Tracheophyta</taxon>
        <taxon>Spermatophyta</taxon>
        <taxon>Magnoliopsida</taxon>
        <taxon>eudicotyledons</taxon>
        <taxon>Gunneridae</taxon>
        <taxon>Pentapetalae</taxon>
        <taxon>rosids</taxon>
        <taxon>fabids</taxon>
        <taxon>Malpighiales</taxon>
        <taxon>Linaceae</taxon>
        <taxon>Linum</taxon>
    </lineage>
</organism>
<keyword evidence="2" id="KW-1185">Reference proteome</keyword>
<dbReference type="AlphaFoldDB" id="A0AAV0Q3P0"/>
<sequence length="52" mass="6292">MLWCRLWKWTDLGEVLLSSVWLRIFNLKTRLFMEDLNYSTNLDFGKYGCICV</sequence>
<proteinExistence type="predicted"/>
<name>A0AAV0Q3P0_9ROSI</name>
<protein>
    <submittedName>
        <fullName evidence="1">Uncharacterized protein</fullName>
    </submittedName>
</protein>
<evidence type="ECO:0000313" key="1">
    <source>
        <dbReference type="EMBL" id="CAI0536936.1"/>
    </source>
</evidence>
<dbReference type="EMBL" id="CAMGYJ010000009">
    <property type="protein sequence ID" value="CAI0536936.1"/>
    <property type="molecule type" value="Genomic_DNA"/>
</dbReference>
<accession>A0AAV0Q3P0</accession>
<gene>
    <name evidence="1" type="ORF">LITE_LOCUS41281</name>
</gene>
<reference evidence="1" key="1">
    <citation type="submission" date="2022-08" db="EMBL/GenBank/DDBJ databases">
        <authorList>
            <person name="Gutierrez-Valencia J."/>
        </authorList>
    </citation>
    <scope>NUCLEOTIDE SEQUENCE</scope>
</reference>
<evidence type="ECO:0000313" key="2">
    <source>
        <dbReference type="Proteomes" id="UP001154282"/>
    </source>
</evidence>